<dbReference type="SMART" id="SM00451">
    <property type="entry name" value="ZnF_U1"/>
    <property type="match status" value="3"/>
</dbReference>
<protein>
    <submittedName>
        <fullName evidence="8">Cip1-interacting zinc finger protein</fullName>
    </submittedName>
</protein>
<keyword evidence="9" id="KW-1185">Reference proteome</keyword>
<reference evidence="8 9" key="1">
    <citation type="submission" date="2019-03" db="EMBL/GenBank/DDBJ databases">
        <title>First draft genome of Liparis tanakae, snailfish: a comprehensive survey of snailfish specific genes.</title>
        <authorList>
            <person name="Kim W."/>
            <person name="Song I."/>
            <person name="Jeong J.-H."/>
            <person name="Kim D."/>
            <person name="Kim S."/>
            <person name="Ryu S."/>
            <person name="Song J.Y."/>
            <person name="Lee S.K."/>
        </authorList>
    </citation>
    <scope>NUCLEOTIDE SEQUENCE [LARGE SCALE GENOMIC DNA]</scope>
    <source>
        <tissue evidence="8">Muscle</tissue>
    </source>
</reference>
<evidence type="ECO:0000259" key="7">
    <source>
        <dbReference type="PROSITE" id="PS50171"/>
    </source>
</evidence>
<keyword evidence="3" id="KW-0863">Zinc-finger</keyword>
<evidence type="ECO:0000313" key="9">
    <source>
        <dbReference type="Proteomes" id="UP000314294"/>
    </source>
</evidence>
<proteinExistence type="predicted"/>
<sequence>MPHGKVAPLVSSEYQEEEEEEEGEEGATEGNNKFYCYLCSITCHNQQNFRSHMSSVSHQQKMTEIQHMSNACLVTLLPRVQESLQEGNKDGDKRPDSKHWCAKCQTNFTSSITEHRRTEEHKLANRTAISSCTVCKKHFRTSQTFVAHLQSQEHRQNVEKVNVFILQEQEGCALDTDGFSLEELECSDMGEDRLTEQDDRSCLGEVTLKDMASDEQYDSDTVYGSSFLVPVAGFICRLCKKFYNFESSALHAHCKTMKHFENLKKYSELLSQKKEAVESSRESLLAADSLRPITETTEQPQNSLSDETGLVTNLNSMQPIVALSQVDMQTENQQQEEQTEPEQDSQDSISISATSTGNIEQELSLYIQAEESTPQLSVVLESPAELPAGSGEEAEAEPETEIKAEPETEIKAEPETEIKAETEMEPEAEANTEMEPEAEANTETEMEPEADAKAEPEPEMEAEAKAEPEPEMEAEAKAEPEPEMEAEAKAEPEPEMEAEAKAEPEPEMEAEAKAEPEPEMEAEAKAEPEPEMEAEPEAEAAVVEDAHVEEEEKEAPAVPAKKKGKATKRRSGRATNRR</sequence>
<keyword evidence="4" id="KW-0862">Zinc</keyword>
<feature type="region of interest" description="Disordered" evidence="6">
    <location>
        <begin position="1"/>
        <end position="27"/>
    </location>
</feature>
<evidence type="ECO:0000256" key="5">
    <source>
        <dbReference type="ARBA" id="ARBA00023242"/>
    </source>
</evidence>
<feature type="compositionally biased region" description="Acidic residues" evidence="6">
    <location>
        <begin position="14"/>
        <end position="27"/>
    </location>
</feature>
<feature type="compositionally biased region" description="Acidic residues" evidence="6">
    <location>
        <begin position="529"/>
        <end position="538"/>
    </location>
</feature>
<dbReference type="GO" id="GO:0005634">
    <property type="term" value="C:nucleus"/>
    <property type="evidence" value="ECO:0007669"/>
    <property type="project" value="UniProtKB-SubCell"/>
</dbReference>
<dbReference type="InterPro" id="IPR036236">
    <property type="entry name" value="Znf_C2H2_sf"/>
</dbReference>
<evidence type="ECO:0000256" key="1">
    <source>
        <dbReference type="ARBA" id="ARBA00004123"/>
    </source>
</evidence>
<feature type="compositionally biased region" description="Basic and acidic residues" evidence="6">
    <location>
        <begin position="450"/>
        <end position="528"/>
    </location>
</feature>
<dbReference type="PROSITE" id="PS00028">
    <property type="entry name" value="ZINC_FINGER_C2H2_1"/>
    <property type="match status" value="2"/>
</dbReference>
<evidence type="ECO:0000313" key="8">
    <source>
        <dbReference type="EMBL" id="TNN73807.1"/>
    </source>
</evidence>
<dbReference type="InterPro" id="IPR003604">
    <property type="entry name" value="Matrin/U1-like-C_Znf_C2H2"/>
</dbReference>
<dbReference type="GO" id="GO:0008270">
    <property type="term" value="F:zinc ion binding"/>
    <property type="evidence" value="ECO:0007669"/>
    <property type="project" value="UniProtKB-KW"/>
</dbReference>
<dbReference type="InterPro" id="IPR022755">
    <property type="entry name" value="Znf_C2H2_jaz"/>
</dbReference>
<dbReference type="OrthoDB" id="6378952at2759"/>
<dbReference type="SUPFAM" id="SSF57667">
    <property type="entry name" value="beta-beta-alpha zinc fingers"/>
    <property type="match status" value="2"/>
</dbReference>
<dbReference type="Gene3D" id="3.30.160.60">
    <property type="entry name" value="Classic Zinc Finger"/>
    <property type="match status" value="1"/>
</dbReference>
<keyword evidence="5" id="KW-0539">Nucleus</keyword>
<feature type="region of interest" description="Disordered" evidence="6">
    <location>
        <begin position="288"/>
        <end position="307"/>
    </location>
</feature>
<evidence type="ECO:0000256" key="6">
    <source>
        <dbReference type="SAM" id="MobiDB-lite"/>
    </source>
</evidence>
<comment type="subcellular location">
    <subcellularLocation>
        <location evidence="1">Nucleus</location>
    </subcellularLocation>
</comment>
<feature type="region of interest" description="Disordered" evidence="6">
    <location>
        <begin position="328"/>
        <end position="350"/>
    </location>
</feature>
<organism evidence="8 9">
    <name type="scientific">Liparis tanakae</name>
    <name type="common">Tanaka's snailfish</name>
    <dbReference type="NCBI Taxonomy" id="230148"/>
    <lineage>
        <taxon>Eukaryota</taxon>
        <taxon>Metazoa</taxon>
        <taxon>Chordata</taxon>
        <taxon>Craniata</taxon>
        <taxon>Vertebrata</taxon>
        <taxon>Euteleostomi</taxon>
        <taxon>Actinopterygii</taxon>
        <taxon>Neopterygii</taxon>
        <taxon>Teleostei</taxon>
        <taxon>Neoteleostei</taxon>
        <taxon>Acanthomorphata</taxon>
        <taxon>Eupercaria</taxon>
        <taxon>Perciformes</taxon>
        <taxon>Cottioidei</taxon>
        <taxon>Cottales</taxon>
        <taxon>Liparidae</taxon>
        <taxon>Liparis</taxon>
    </lineage>
</organism>
<dbReference type="InterPro" id="IPR000690">
    <property type="entry name" value="Matrin/U1-C_Znf_C2H2"/>
</dbReference>
<dbReference type="Pfam" id="PF12171">
    <property type="entry name" value="zf-C2H2_jaz"/>
    <property type="match status" value="1"/>
</dbReference>
<dbReference type="InterPro" id="IPR056345">
    <property type="entry name" value="Znf-C2H2_CIZ1"/>
</dbReference>
<feature type="compositionally biased region" description="Basic and acidic residues" evidence="6">
    <location>
        <begin position="400"/>
        <end position="422"/>
    </location>
</feature>
<evidence type="ECO:0000256" key="2">
    <source>
        <dbReference type="ARBA" id="ARBA00022723"/>
    </source>
</evidence>
<dbReference type="InterPro" id="IPR013087">
    <property type="entry name" value="Znf_C2H2_type"/>
</dbReference>
<accession>A0A4Z2I6Y8</accession>
<keyword evidence="2" id="KW-0479">Metal-binding</keyword>
<dbReference type="PROSITE" id="PS50171">
    <property type="entry name" value="ZF_MATRIN"/>
    <property type="match status" value="1"/>
</dbReference>
<dbReference type="GO" id="GO:0003676">
    <property type="term" value="F:nucleic acid binding"/>
    <property type="evidence" value="ECO:0007669"/>
    <property type="project" value="InterPro"/>
</dbReference>
<name>A0A4Z2I6Y8_9TELE</name>
<dbReference type="Proteomes" id="UP000314294">
    <property type="component" value="Unassembled WGS sequence"/>
</dbReference>
<comment type="caution">
    <text evidence="8">The sequence shown here is derived from an EMBL/GenBank/DDBJ whole genome shotgun (WGS) entry which is preliminary data.</text>
</comment>
<evidence type="ECO:0000256" key="4">
    <source>
        <dbReference type="ARBA" id="ARBA00022833"/>
    </source>
</evidence>
<feature type="region of interest" description="Disordered" evidence="6">
    <location>
        <begin position="385"/>
        <end position="578"/>
    </location>
</feature>
<dbReference type="EMBL" id="SRLO01000121">
    <property type="protein sequence ID" value="TNN73807.1"/>
    <property type="molecule type" value="Genomic_DNA"/>
</dbReference>
<evidence type="ECO:0000256" key="3">
    <source>
        <dbReference type="ARBA" id="ARBA00022771"/>
    </source>
</evidence>
<dbReference type="Pfam" id="PF23330">
    <property type="entry name" value="zf-C2H2_14"/>
    <property type="match status" value="1"/>
</dbReference>
<feature type="compositionally biased region" description="Basic residues" evidence="6">
    <location>
        <begin position="560"/>
        <end position="578"/>
    </location>
</feature>
<feature type="compositionally biased region" description="Acidic residues" evidence="6">
    <location>
        <begin position="423"/>
        <end position="449"/>
    </location>
</feature>
<dbReference type="InterPro" id="IPR026811">
    <property type="entry name" value="CIZ1"/>
</dbReference>
<dbReference type="PANTHER" id="PTHR15491">
    <property type="match status" value="1"/>
</dbReference>
<feature type="domain" description="Matrin-type" evidence="7">
    <location>
        <begin position="234"/>
        <end position="265"/>
    </location>
</feature>
<dbReference type="SMART" id="SM00355">
    <property type="entry name" value="ZnF_C2H2"/>
    <property type="match status" value="3"/>
</dbReference>
<dbReference type="AlphaFoldDB" id="A0A4Z2I6Y8"/>
<gene>
    <name evidence="8" type="primary">CIZ1_0</name>
    <name evidence="8" type="ORF">EYF80_016015</name>
</gene>
<feature type="compositionally biased region" description="Polar residues" evidence="6">
    <location>
        <begin position="294"/>
        <end position="307"/>
    </location>
</feature>
<dbReference type="PANTHER" id="PTHR15491:SF12">
    <property type="entry name" value="CDKN1A INTERACTING ZINC FINGER PROTEIN 1B ISOFORM X1-RELATED"/>
    <property type="match status" value="1"/>
</dbReference>